<proteinExistence type="predicted"/>
<dbReference type="Gene3D" id="3.40.50.720">
    <property type="entry name" value="NAD(P)-binding Rossmann-like Domain"/>
    <property type="match status" value="1"/>
</dbReference>
<accession>A0ABV6KBE5</accession>
<evidence type="ECO:0000259" key="3">
    <source>
        <dbReference type="Pfam" id="PF22725"/>
    </source>
</evidence>
<dbReference type="PANTHER" id="PTHR43818">
    <property type="entry name" value="BCDNA.GH03377"/>
    <property type="match status" value="1"/>
</dbReference>
<reference evidence="4 5" key="1">
    <citation type="submission" date="2024-09" db="EMBL/GenBank/DDBJ databases">
        <authorList>
            <person name="Sun Q."/>
            <person name="Mori K."/>
        </authorList>
    </citation>
    <scope>NUCLEOTIDE SEQUENCE [LARGE SCALE GENOMIC DNA]</scope>
    <source>
        <strain evidence="4 5">NCAIM B.02610</strain>
    </source>
</reference>
<feature type="domain" description="GFO/IDH/MocA-like oxidoreductase" evidence="3">
    <location>
        <begin position="136"/>
        <end position="272"/>
    </location>
</feature>
<dbReference type="InterPro" id="IPR055170">
    <property type="entry name" value="GFO_IDH_MocA-like_dom"/>
</dbReference>
<dbReference type="InterPro" id="IPR036291">
    <property type="entry name" value="NAD(P)-bd_dom_sf"/>
</dbReference>
<dbReference type="Pfam" id="PF01408">
    <property type="entry name" value="GFO_IDH_MocA"/>
    <property type="match status" value="1"/>
</dbReference>
<evidence type="ECO:0000259" key="2">
    <source>
        <dbReference type="Pfam" id="PF01408"/>
    </source>
</evidence>
<dbReference type="Pfam" id="PF22725">
    <property type="entry name" value="GFO_IDH_MocA_C3"/>
    <property type="match status" value="1"/>
</dbReference>
<dbReference type="EMBL" id="JBHLUX010000024">
    <property type="protein sequence ID" value="MFC0470634.1"/>
    <property type="molecule type" value="Genomic_DNA"/>
</dbReference>
<dbReference type="Gene3D" id="3.30.360.10">
    <property type="entry name" value="Dihydrodipicolinate Reductase, domain 2"/>
    <property type="match status" value="1"/>
</dbReference>
<name>A0ABV6KBE5_9BACI</name>
<feature type="domain" description="Gfo/Idh/MocA-like oxidoreductase N-terminal" evidence="2">
    <location>
        <begin position="7"/>
        <end position="128"/>
    </location>
</feature>
<dbReference type="SUPFAM" id="SSF55347">
    <property type="entry name" value="Glyceraldehyde-3-phosphate dehydrogenase-like, C-terminal domain"/>
    <property type="match status" value="1"/>
</dbReference>
<evidence type="ECO:0000313" key="4">
    <source>
        <dbReference type="EMBL" id="MFC0470634.1"/>
    </source>
</evidence>
<dbReference type="Proteomes" id="UP001589838">
    <property type="component" value="Unassembled WGS sequence"/>
</dbReference>
<gene>
    <name evidence="4" type="ORF">ACFFHM_09030</name>
</gene>
<dbReference type="RefSeq" id="WP_335959160.1">
    <property type="nucleotide sequence ID" value="NZ_JAXBLX010000004.1"/>
</dbReference>
<dbReference type="SUPFAM" id="SSF51735">
    <property type="entry name" value="NAD(P)-binding Rossmann-fold domains"/>
    <property type="match status" value="1"/>
</dbReference>
<comment type="caution">
    <text evidence="4">The sequence shown here is derived from an EMBL/GenBank/DDBJ whole genome shotgun (WGS) entry which is preliminary data.</text>
</comment>
<keyword evidence="5" id="KW-1185">Reference proteome</keyword>
<sequence length="357" mass="40060">MIKNDVITVGLIGLGGMANAHRRMISELEQLQLGALCDVNEELLNTIGNEEGVSEEKRFNDMEALIADPDVDAVISIVPNFLHAKVLELCIHYQKPIMAEKPFTLNFKEAEDLAVLYEKQPIPCMVGFSYRYVPSFRYAKKLIEENAIGAIRHIAVRYLQSFGAPLFEVPYAWRFNKAVTGTGALGDLGAHMIDSARFFVGEFHSVSALMETFIHDRKDPNDGELKKVDVDDYASFQAVLDNHVIGNFLTTRNAVGSGNQHEVTLYGDYGTIHVNCERPDEIDLCVKNEKDETGTRPAFKTEKVPDEYKKQQLQDFADLVTNNQQEGTPTFYDGYQNQKVLERIIQSAESGQSVKVD</sequence>
<organism evidence="4 5">
    <name type="scientific">Halalkalibacter kiskunsagensis</name>
    <dbReference type="NCBI Taxonomy" id="1548599"/>
    <lineage>
        <taxon>Bacteria</taxon>
        <taxon>Bacillati</taxon>
        <taxon>Bacillota</taxon>
        <taxon>Bacilli</taxon>
        <taxon>Bacillales</taxon>
        <taxon>Bacillaceae</taxon>
        <taxon>Halalkalibacter</taxon>
    </lineage>
</organism>
<protein>
    <submittedName>
        <fullName evidence="4">Gfo/Idh/MocA family protein</fullName>
    </submittedName>
</protein>
<dbReference type="PANTHER" id="PTHR43818:SF11">
    <property type="entry name" value="BCDNA.GH03377"/>
    <property type="match status" value="1"/>
</dbReference>
<dbReference type="InterPro" id="IPR000683">
    <property type="entry name" value="Gfo/Idh/MocA-like_OxRdtase_N"/>
</dbReference>
<keyword evidence="1" id="KW-0560">Oxidoreductase</keyword>
<evidence type="ECO:0000313" key="5">
    <source>
        <dbReference type="Proteomes" id="UP001589838"/>
    </source>
</evidence>
<evidence type="ECO:0000256" key="1">
    <source>
        <dbReference type="ARBA" id="ARBA00023002"/>
    </source>
</evidence>
<dbReference type="InterPro" id="IPR050463">
    <property type="entry name" value="Gfo/Idh/MocA_oxidrdct_glycsds"/>
</dbReference>